<keyword evidence="1" id="KW-0732">Signal</keyword>
<proteinExistence type="predicted"/>
<dbReference type="SMART" id="SM00671">
    <property type="entry name" value="SEL1"/>
    <property type="match status" value="4"/>
</dbReference>
<dbReference type="InterPro" id="IPR050767">
    <property type="entry name" value="Sel1_AlgK"/>
</dbReference>
<feature type="signal peptide" evidence="1">
    <location>
        <begin position="1"/>
        <end position="20"/>
    </location>
</feature>
<dbReference type="Proteomes" id="UP000218677">
    <property type="component" value="Unassembled WGS sequence"/>
</dbReference>
<gene>
    <name evidence="2" type="ORF">CPA45_16415</name>
</gene>
<dbReference type="EMBL" id="NWUX01000017">
    <property type="protein sequence ID" value="PCF94626.1"/>
    <property type="molecule type" value="Genomic_DNA"/>
</dbReference>
<dbReference type="OrthoDB" id="6687494at2"/>
<dbReference type="RefSeq" id="WP_096653356.1">
    <property type="nucleotide sequence ID" value="NZ_NWUX01000017.1"/>
</dbReference>
<evidence type="ECO:0000313" key="3">
    <source>
        <dbReference type="Proteomes" id="UP000218677"/>
    </source>
</evidence>
<dbReference type="AlphaFoldDB" id="A0A2A4HIM8"/>
<evidence type="ECO:0000256" key="1">
    <source>
        <dbReference type="SAM" id="SignalP"/>
    </source>
</evidence>
<dbReference type="Gene3D" id="1.25.40.10">
    <property type="entry name" value="Tetratricopeptide repeat domain"/>
    <property type="match status" value="2"/>
</dbReference>
<dbReference type="SUPFAM" id="SSF81901">
    <property type="entry name" value="HCP-like"/>
    <property type="match status" value="2"/>
</dbReference>
<keyword evidence="3" id="KW-1185">Reference proteome</keyword>
<evidence type="ECO:0008006" key="4">
    <source>
        <dbReference type="Google" id="ProtNLM"/>
    </source>
</evidence>
<dbReference type="Pfam" id="PF08238">
    <property type="entry name" value="Sel1"/>
    <property type="match status" value="4"/>
</dbReference>
<dbReference type="PANTHER" id="PTHR11102:SF160">
    <property type="entry name" value="ERAD-ASSOCIATED E3 UBIQUITIN-PROTEIN LIGASE COMPONENT HRD3"/>
    <property type="match status" value="1"/>
</dbReference>
<evidence type="ECO:0000313" key="2">
    <source>
        <dbReference type="EMBL" id="PCF94626.1"/>
    </source>
</evidence>
<dbReference type="PANTHER" id="PTHR11102">
    <property type="entry name" value="SEL-1-LIKE PROTEIN"/>
    <property type="match status" value="1"/>
</dbReference>
<dbReference type="InterPro" id="IPR006597">
    <property type="entry name" value="Sel1-like"/>
</dbReference>
<sequence length="268" mass="30307">MRKVIQHTAAALILIPTVGAANNLEAGLAAYHAGEHETAMQELRPLAEQGDAEAQYRLGYMYNRGWGIRSNGVEALKWWHLAAEQGHLPAQYKIGDVYENSMNDSFWGIERSREEARKWYLMAAEQGYTDAQIKLGNMDPFGPEGEKWVRIAAEANNAEAQFKLGRRYQHGWGVLEDDVEAVRWFRLAAAQGYPEAQSALGSRYEFGRGVSQDDTTAYMWYTLFEANSDMTMENRRDLEAKMPPEAIAEAEQRASMCMSSNYQQGCEE</sequence>
<comment type="caution">
    <text evidence="2">The sequence shown here is derived from an EMBL/GenBank/DDBJ whole genome shotgun (WGS) entry which is preliminary data.</text>
</comment>
<feature type="chain" id="PRO_5013285941" description="Sel1 repeat family protein" evidence="1">
    <location>
        <begin position="21"/>
        <end position="268"/>
    </location>
</feature>
<dbReference type="InterPro" id="IPR011990">
    <property type="entry name" value="TPR-like_helical_dom_sf"/>
</dbReference>
<name>A0A2A4HIM8_9GAMM</name>
<protein>
    <recommendedName>
        <fullName evidence="4">Sel1 repeat family protein</fullName>
    </recommendedName>
</protein>
<reference evidence="3" key="1">
    <citation type="submission" date="2017-09" db="EMBL/GenBank/DDBJ databases">
        <authorList>
            <person name="Cho G.-S."/>
            <person name="Oguntoyinbo F.A."/>
            <person name="Cnockaert M."/>
            <person name="Kabisch J."/>
            <person name="Neve H."/>
            <person name="Bockelmann W."/>
            <person name="Wenning M."/>
            <person name="Franz C.M."/>
            <person name="Vandamme P."/>
        </authorList>
    </citation>
    <scope>NUCLEOTIDE SEQUENCE [LARGE SCALE GENOMIC DNA]</scope>
    <source>
        <strain evidence="3">MBT G8648</strain>
    </source>
</reference>
<accession>A0A2A4HIM8</accession>
<organism evidence="2 3">
    <name type="scientific">Vreelandella nigrificans</name>
    <dbReference type="NCBI Taxonomy" id="2042704"/>
    <lineage>
        <taxon>Bacteria</taxon>
        <taxon>Pseudomonadati</taxon>
        <taxon>Pseudomonadota</taxon>
        <taxon>Gammaproteobacteria</taxon>
        <taxon>Oceanospirillales</taxon>
        <taxon>Halomonadaceae</taxon>
        <taxon>Vreelandella</taxon>
    </lineage>
</organism>